<organism evidence="1 2">
    <name type="scientific">Neisseria meningitidis serogroup B</name>
    <dbReference type="NCBI Taxonomy" id="491"/>
    <lineage>
        <taxon>Bacteria</taxon>
        <taxon>Pseudomonadati</taxon>
        <taxon>Pseudomonadota</taxon>
        <taxon>Betaproteobacteria</taxon>
        <taxon>Neisseriales</taxon>
        <taxon>Neisseriaceae</taxon>
        <taxon>Neisseria</taxon>
    </lineage>
</organism>
<name>A0A0H5Q8K5_NEIMI</name>
<accession>A0A0H5Q8K5</accession>
<proteinExistence type="predicted"/>
<evidence type="ECO:0000313" key="1">
    <source>
        <dbReference type="EMBL" id="CRY98331.1"/>
    </source>
</evidence>
<reference evidence="1 2" key="1">
    <citation type="submission" date="2014-11" db="EMBL/GenBank/DDBJ databases">
        <authorList>
            <person name="Diene M.Seydina."/>
        </authorList>
    </citation>
    <scope>NUCLEOTIDE SEQUENCE [LARGE SCALE GENOMIC DNA]</scope>
    <source>
        <strain evidence="1 2">Neisseria meningitidis CHUV</strain>
    </source>
</reference>
<dbReference type="Proteomes" id="UP000182715">
    <property type="component" value="Unassembled WGS sequence"/>
</dbReference>
<dbReference type="EMBL" id="CVTF01000050">
    <property type="protein sequence ID" value="CRY98331.1"/>
    <property type="molecule type" value="Genomic_DNA"/>
</dbReference>
<protein>
    <submittedName>
        <fullName evidence="1">PilS cassette</fullName>
    </submittedName>
</protein>
<evidence type="ECO:0000313" key="2">
    <source>
        <dbReference type="Proteomes" id="UP000182715"/>
    </source>
</evidence>
<dbReference type="AlphaFoldDB" id="A0A0H5Q8K5"/>
<sequence>MFTKMGIRELNVTVIYRKRLKPNELDSRLRGNDDSLVT</sequence>